<organism evidence="2 3">
    <name type="scientific">Streptomyces melanogenes</name>
    <dbReference type="NCBI Taxonomy" id="67326"/>
    <lineage>
        <taxon>Bacteria</taxon>
        <taxon>Bacillati</taxon>
        <taxon>Actinomycetota</taxon>
        <taxon>Actinomycetes</taxon>
        <taxon>Kitasatosporales</taxon>
        <taxon>Streptomycetaceae</taxon>
        <taxon>Streptomyces</taxon>
    </lineage>
</organism>
<feature type="region of interest" description="Disordered" evidence="1">
    <location>
        <begin position="36"/>
        <end position="57"/>
    </location>
</feature>
<dbReference type="InterPro" id="IPR010982">
    <property type="entry name" value="Lambda_DNA-bd_dom_sf"/>
</dbReference>
<dbReference type="CDD" id="cd00093">
    <property type="entry name" value="HTH_XRE"/>
    <property type="match status" value="1"/>
</dbReference>
<keyword evidence="3" id="KW-1185">Reference proteome</keyword>
<dbReference type="RefSeq" id="WP_329403046.1">
    <property type="nucleotide sequence ID" value="NZ_CP109019.1"/>
</dbReference>
<feature type="compositionally biased region" description="Low complexity" evidence="1">
    <location>
        <begin position="179"/>
        <end position="191"/>
    </location>
</feature>
<reference evidence="2" key="1">
    <citation type="submission" date="2022-10" db="EMBL/GenBank/DDBJ databases">
        <title>The complete genomes of actinobacterial strains from the NBC collection.</title>
        <authorList>
            <person name="Joergensen T.S."/>
            <person name="Alvarez Arevalo M."/>
            <person name="Sterndorff E.B."/>
            <person name="Faurdal D."/>
            <person name="Vuksanovic O."/>
            <person name="Mourched A.-S."/>
            <person name="Charusanti P."/>
            <person name="Shaw S."/>
            <person name="Blin K."/>
            <person name="Weber T."/>
        </authorList>
    </citation>
    <scope>NUCLEOTIDE SEQUENCE</scope>
    <source>
        <strain evidence="2">NBC_00668</strain>
    </source>
</reference>
<gene>
    <name evidence="2" type="ORF">OG515_32475</name>
</gene>
<dbReference type="Pfam" id="PF13560">
    <property type="entry name" value="HTH_31"/>
    <property type="match status" value="1"/>
</dbReference>
<evidence type="ECO:0000313" key="3">
    <source>
        <dbReference type="Proteomes" id="UP001432060"/>
    </source>
</evidence>
<evidence type="ECO:0000313" key="2">
    <source>
        <dbReference type="EMBL" id="WUT86582.1"/>
    </source>
</evidence>
<dbReference type="InterPro" id="IPR001387">
    <property type="entry name" value="Cro/C1-type_HTH"/>
</dbReference>
<proteinExistence type="predicted"/>
<dbReference type="EMBL" id="CP109019">
    <property type="protein sequence ID" value="WUT86582.1"/>
    <property type="molecule type" value="Genomic_DNA"/>
</dbReference>
<feature type="region of interest" description="Disordered" evidence="1">
    <location>
        <begin position="148"/>
        <end position="191"/>
    </location>
</feature>
<dbReference type="Gene3D" id="1.10.260.40">
    <property type="entry name" value="lambda repressor-like DNA-binding domains"/>
    <property type="match status" value="1"/>
</dbReference>
<name>A0ABZ1XT66_9ACTN</name>
<protein>
    <submittedName>
        <fullName evidence="2">Helix-turn-helix domain-containing protein</fullName>
    </submittedName>
</protein>
<dbReference type="SUPFAM" id="SSF47413">
    <property type="entry name" value="lambda repressor-like DNA-binding domains"/>
    <property type="match status" value="1"/>
</dbReference>
<accession>A0ABZ1XT66</accession>
<sequence length="376" mass="40865">MAVGAFRKATCPQCGTPFRQERRQGRPFTYCSPECKASASRRNKGSERRGSSPYDDDLQAVGEDIDQLANDLLAAIHNGAGPHELLWHGAGLYRTLQDFTALNIGRGRARGQTWDQLGAPLGLSGERLRKRWPMSMVTRRLENYRANRAARQTGQPPVSPAVPSQRRPPAGEADKDSDTATAAPFAAQTPPQQLAGALSVLQRRTGKPLRQTAAETGISPSHLSRLLAGTRRPSWPVATNLVAACDGNLHEVRPLWENAHRPTGPLSAPTRPTATPAEDPGQARAQLRDALRGLYLAADRPDLWRVRAATADTLTIGQIACALTNPHLLGWSVTSRFVFALGGRPADLRALWHTATRPTPMTPPTTHHHFMAEAFG</sequence>
<evidence type="ECO:0000256" key="1">
    <source>
        <dbReference type="SAM" id="MobiDB-lite"/>
    </source>
</evidence>
<dbReference type="Proteomes" id="UP001432060">
    <property type="component" value="Chromosome"/>
</dbReference>
<feature type="region of interest" description="Disordered" evidence="1">
    <location>
        <begin position="259"/>
        <end position="282"/>
    </location>
</feature>